<dbReference type="InterPro" id="IPR002545">
    <property type="entry name" value="CheW-lke_dom"/>
</dbReference>
<dbReference type="eggNOG" id="COG0835">
    <property type="taxonomic scope" value="Bacteria"/>
</dbReference>
<dbReference type="SMART" id="SM00260">
    <property type="entry name" value="CheW"/>
    <property type="match status" value="1"/>
</dbReference>
<organism evidence="2 3">
    <name type="scientific">Stanieria cyanosphaera (strain ATCC 29371 / PCC 7437)</name>
    <dbReference type="NCBI Taxonomy" id="111780"/>
    <lineage>
        <taxon>Bacteria</taxon>
        <taxon>Bacillati</taxon>
        <taxon>Cyanobacteriota</taxon>
        <taxon>Cyanophyceae</taxon>
        <taxon>Pleurocapsales</taxon>
        <taxon>Dermocarpellaceae</taxon>
        <taxon>Stanieria</taxon>
    </lineage>
</organism>
<dbReference type="STRING" id="111780.Sta7437_4416"/>
<dbReference type="EMBL" id="CP003653">
    <property type="protein sequence ID" value="AFZ37884.1"/>
    <property type="molecule type" value="Genomic_DNA"/>
</dbReference>
<sequence length="164" mass="17926">MLAKAIATDNLTTISAGTLKLLVFEMGKLTLALPVEQVKKVIRYQPTYGSGLSHVSISHLGDEEITIVDLHQKLFKTSQLNESESQGYFVITKAFSGKGIAGEPLGIIVMKTPILLEVSLAQIRVLPNSYRHADTLEIASHVAIVPQESESNLTIFILDIDRLV</sequence>
<keyword evidence="3" id="KW-1185">Reference proteome</keyword>
<evidence type="ECO:0000313" key="3">
    <source>
        <dbReference type="Proteomes" id="UP000010473"/>
    </source>
</evidence>
<protein>
    <submittedName>
        <fullName evidence="2">CheW domain protein</fullName>
    </submittedName>
</protein>
<dbReference type="KEGG" id="scs:Sta7437_4416"/>
<accession>K9Y0Q0</accession>
<reference evidence="3" key="1">
    <citation type="journal article" date="2013" name="Proc. Natl. Acad. Sci. U.S.A.">
        <title>Improving the coverage of the cyanobacterial phylum using diversity-driven genome sequencing.</title>
        <authorList>
            <person name="Shih P.M."/>
            <person name="Wu D."/>
            <person name="Latifi A."/>
            <person name="Axen S.D."/>
            <person name="Fewer D.P."/>
            <person name="Talla E."/>
            <person name="Calteau A."/>
            <person name="Cai F."/>
            <person name="Tandeau de Marsac N."/>
            <person name="Rippka R."/>
            <person name="Herdman M."/>
            <person name="Sivonen K."/>
            <person name="Coursin T."/>
            <person name="Laurent T."/>
            <person name="Goodwin L."/>
            <person name="Nolan M."/>
            <person name="Davenport K.W."/>
            <person name="Han C.S."/>
            <person name="Rubin E.M."/>
            <person name="Eisen J.A."/>
            <person name="Woyke T."/>
            <person name="Gugger M."/>
            <person name="Kerfeld C.A."/>
        </authorList>
    </citation>
    <scope>NUCLEOTIDE SEQUENCE [LARGE SCALE GENOMIC DNA]</scope>
    <source>
        <strain evidence="3">ATCC 29371 / PCC 7437</strain>
    </source>
</reference>
<dbReference type="OrthoDB" id="572144at2"/>
<dbReference type="Pfam" id="PF01584">
    <property type="entry name" value="CheW"/>
    <property type="match status" value="1"/>
</dbReference>
<name>K9Y0Q0_STAC7</name>
<dbReference type="GO" id="GO:0006935">
    <property type="term" value="P:chemotaxis"/>
    <property type="evidence" value="ECO:0007669"/>
    <property type="project" value="InterPro"/>
</dbReference>
<dbReference type="Proteomes" id="UP000010473">
    <property type="component" value="Chromosome"/>
</dbReference>
<feature type="domain" description="CheW-like" evidence="1">
    <location>
        <begin position="18"/>
        <end position="164"/>
    </location>
</feature>
<dbReference type="SUPFAM" id="SSF50341">
    <property type="entry name" value="CheW-like"/>
    <property type="match status" value="1"/>
</dbReference>
<dbReference type="RefSeq" id="WP_015195538.1">
    <property type="nucleotide sequence ID" value="NC_019748.1"/>
</dbReference>
<proteinExistence type="predicted"/>
<dbReference type="PATRIC" id="fig|111780.3.peg.4573"/>
<dbReference type="GO" id="GO:0007165">
    <property type="term" value="P:signal transduction"/>
    <property type="evidence" value="ECO:0007669"/>
    <property type="project" value="InterPro"/>
</dbReference>
<dbReference type="InterPro" id="IPR036061">
    <property type="entry name" value="CheW-like_dom_sf"/>
</dbReference>
<dbReference type="PROSITE" id="PS50851">
    <property type="entry name" value="CHEW"/>
    <property type="match status" value="1"/>
</dbReference>
<evidence type="ECO:0000313" key="2">
    <source>
        <dbReference type="EMBL" id="AFZ37884.1"/>
    </source>
</evidence>
<gene>
    <name evidence="2" type="ordered locus">Sta7437_4416</name>
</gene>
<dbReference type="HOGENOM" id="CLU_129738_0_0_3"/>
<evidence type="ECO:0000259" key="1">
    <source>
        <dbReference type="PROSITE" id="PS50851"/>
    </source>
</evidence>
<dbReference type="AlphaFoldDB" id="K9Y0Q0"/>